<gene>
    <name evidence="7" type="ORF">RUM44_009042</name>
</gene>
<dbReference type="Proteomes" id="UP001359485">
    <property type="component" value="Unassembled WGS sequence"/>
</dbReference>
<keyword evidence="3" id="KW-0862">Zinc</keyword>
<feature type="domain" description="C2H2-type" evidence="6">
    <location>
        <begin position="205"/>
        <end position="234"/>
    </location>
</feature>
<evidence type="ECO:0000313" key="8">
    <source>
        <dbReference type="Proteomes" id="UP001359485"/>
    </source>
</evidence>
<name>A0ABR1ART4_POLSC</name>
<dbReference type="EMBL" id="JAWJWF010000045">
    <property type="protein sequence ID" value="KAK6626568.1"/>
    <property type="molecule type" value="Genomic_DNA"/>
</dbReference>
<keyword evidence="2 4" id="KW-0863">Zinc-finger</keyword>
<sequence>MTSLFRPWTEEREDKCDLSSFYPETILDNKLWKEQKEKEPNESTTDNSKEDDREIKYKNVKEHMKRRSEKYLMKRMKCTAVQREPEVTPNIDTVNSWDCLRIPEMNYQGYPAPMCFPTVEYLPDPAATLGYPHTSEYLDVAMTQGFPPILFEEYARFLTEQQKHMTDRTRKQRPKKFRCPHCQVGFSNNGQLKGHIRIHTGERPFKCDAESCGKSFTRNEELTRHRRIHSGLRPFPCSECGKRFGRKDHLKKHIKTHFQQRYQLVPILPGHYPYLYGLLSSNGRFVTGWPTGARKISNCKQTGRKDLIDSYGAIQLMGRRPMEKPTFSKEPQD</sequence>
<dbReference type="SUPFAM" id="SSF57667">
    <property type="entry name" value="beta-beta-alpha zinc fingers"/>
    <property type="match status" value="1"/>
</dbReference>
<dbReference type="PROSITE" id="PS00028">
    <property type="entry name" value="ZINC_FINGER_C2H2_1"/>
    <property type="match status" value="3"/>
</dbReference>
<comment type="caution">
    <text evidence="7">The sequence shown here is derived from an EMBL/GenBank/DDBJ whole genome shotgun (WGS) entry which is preliminary data.</text>
</comment>
<proteinExistence type="predicted"/>
<accession>A0ABR1ART4</accession>
<dbReference type="Gene3D" id="3.30.160.60">
    <property type="entry name" value="Classic Zinc Finger"/>
    <property type="match status" value="3"/>
</dbReference>
<protein>
    <recommendedName>
        <fullName evidence="6">C2H2-type domain-containing protein</fullName>
    </recommendedName>
</protein>
<feature type="domain" description="C2H2-type" evidence="6">
    <location>
        <begin position="177"/>
        <end position="204"/>
    </location>
</feature>
<dbReference type="PANTHER" id="PTHR23235">
    <property type="entry name" value="KRUEPPEL-LIKE TRANSCRIPTION FACTOR"/>
    <property type="match status" value="1"/>
</dbReference>
<organism evidence="7 8">
    <name type="scientific">Polyplax serrata</name>
    <name type="common">Common mouse louse</name>
    <dbReference type="NCBI Taxonomy" id="468196"/>
    <lineage>
        <taxon>Eukaryota</taxon>
        <taxon>Metazoa</taxon>
        <taxon>Ecdysozoa</taxon>
        <taxon>Arthropoda</taxon>
        <taxon>Hexapoda</taxon>
        <taxon>Insecta</taxon>
        <taxon>Pterygota</taxon>
        <taxon>Neoptera</taxon>
        <taxon>Paraneoptera</taxon>
        <taxon>Psocodea</taxon>
        <taxon>Troctomorpha</taxon>
        <taxon>Phthiraptera</taxon>
        <taxon>Anoplura</taxon>
        <taxon>Polyplacidae</taxon>
        <taxon>Polyplax</taxon>
    </lineage>
</organism>
<dbReference type="PROSITE" id="PS50157">
    <property type="entry name" value="ZINC_FINGER_C2H2_2"/>
    <property type="match status" value="3"/>
</dbReference>
<evidence type="ECO:0000256" key="1">
    <source>
        <dbReference type="ARBA" id="ARBA00022723"/>
    </source>
</evidence>
<evidence type="ECO:0000256" key="4">
    <source>
        <dbReference type="PROSITE-ProRule" id="PRU00042"/>
    </source>
</evidence>
<keyword evidence="8" id="KW-1185">Reference proteome</keyword>
<evidence type="ECO:0000259" key="6">
    <source>
        <dbReference type="PROSITE" id="PS50157"/>
    </source>
</evidence>
<evidence type="ECO:0000256" key="5">
    <source>
        <dbReference type="SAM" id="MobiDB-lite"/>
    </source>
</evidence>
<feature type="domain" description="C2H2-type" evidence="6">
    <location>
        <begin position="235"/>
        <end position="262"/>
    </location>
</feature>
<evidence type="ECO:0000313" key="7">
    <source>
        <dbReference type="EMBL" id="KAK6626568.1"/>
    </source>
</evidence>
<dbReference type="InterPro" id="IPR036236">
    <property type="entry name" value="Znf_C2H2_sf"/>
</dbReference>
<dbReference type="Pfam" id="PF00096">
    <property type="entry name" value="zf-C2H2"/>
    <property type="match status" value="3"/>
</dbReference>
<evidence type="ECO:0000256" key="3">
    <source>
        <dbReference type="ARBA" id="ARBA00022833"/>
    </source>
</evidence>
<keyword evidence="1" id="KW-0479">Metal-binding</keyword>
<reference evidence="7 8" key="1">
    <citation type="submission" date="2023-09" db="EMBL/GenBank/DDBJ databases">
        <title>Genomes of two closely related lineages of the louse Polyplax serrata with different host specificities.</title>
        <authorList>
            <person name="Martinu J."/>
            <person name="Tarabai H."/>
            <person name="Stefka J."/>
            <person name="Hypsa V."/>
        </authorList>
    </citation>
    <scope>NUCLEOTIDE SEQUENCE [LARGE SCALE GENOMIC DNA]</scope>
    <source>
        <strain evidence="7">98ZLc_SE</strain>
    </source>
</reference>
<dbReference type="InterPro" id="IPR013087">
    <property type="entry name" value="Znf_C2H2_type"/>
</dbReference>
<evidence type="ECO:0000256" key="2">
    <source>
        <dbReference type="ARBA" id="ARBA00022771"/>
    </source>
</evidence>
<dbReference type="SMART" id="SM00355">
    <property type="entry name" value="ZnF_C2H2"/>
    <property type="match status" value="3"/>
</dbReference>
<feature type="region of interest" description="Disordered" evidence="5">
    <location>
        <begin position="32"/>
        <end position="56"/>
    </location>
</feature>
<dbReference type="PANTHER" id="PTHR23235:SF139">
    <property type="entry name" value="HUCKEBEIN"/>
    <property type="match status" value="1"/>
</dbReference>